<sequence>MSITGPKPKDSHNRQGVLTSMVLPTLVLCCTPMSLTLYIVRNTSRLIDLLLNGTADMKESALADEHGTFDEVFAQDSPVNGDEDDDEEHAEDDNAKLFIRTVMTLRSTGITVKDEVQS</sequence>
<evidence type="ECO:0000256" key="1">
    <source>
        <dbReference type="SAM" id="MobiDB-lite"/>
    </source>
</evidence>
<reference evidence="3" key="1">
    <citation type="journal article" date="2016" name="Gigascience">
        <title>De novo construction of an expanded transcriptome assembly for the western tarnished plant bug, Lygus hesperus.</title>
        <authorList>
            <person name="Tassone E.E."/>
            <person name="Geib S.M."/>
            <person name="Hall B."/>
            <person name="Fabrick J.A."/>
            <person name="Brent C.S."/>
            <person name="Hull J.J."/>
        </authorList>
    </citation>
    <scope>NUCLEOTIDE SEQUENCE</scope>
</reference>
<feature type="transmembrane region" description="Helical" evidence="2">
    <location>
        <begin position="20"/>
        <end position="40"/>
    </location>
</feature>
<accession>A0A146KQT4</accession>
<feature type="region of interest" description="Disordered" evidence="1">
    <location>
        <begin position="74"/>
        <end position="93"/>
    </location>
</feature>
<keyword evidence="2" id="KW-0472">Membrane</keyword>
<keyword evidence="2" id="KW-1133">Transmembrane helix</keyword>
<proteinExistence type="predicted"/>
<protein>
    <submittedName>
        <fullName evidence="3">Uncharacterized protein</fullName>
    </submittedName>
</protein>
<evidence type="ECO:0000313" key="3">
    <source>
        <dbReference type="EMBL" id="JAP98870.1"/>
    </source>
</evidence>
<keyword evidence="2" id="KW-0812">Transmembrane</keyword>
<feature type="compositionally biased region" description="Acidic residues" evidence="1">
    <location>
        <begin position="81"/>
        <end position="91"/>
    </location>
</feature>
<name>A0A146KQT4_LYGHE</name>
<dbReference type="EMBL" id="GDHC01019758">
    <property type="protein sequence ID" value="JAP98870.1"/>
    <property type="molecule type" value="Transcribed_RNA"/>
</dbReference>
<dbReference type="AlphaFoldDB" id="A0A146KQT4"/>
<gene>
    <name evidence="3" type="ORF">g.6167</name>
</gene>
<evidence type="ECO:0000256" key="2">
    <source>
        <dbReference type="SAM" id="Phobius"/>
    </source>
</evidence>
<organism evidence="3">
    <name type="scientific">Lygus hesperus</name>
    <name type="common">Western plant bug</name>
    <dbReference type="NCBI Taxonomy" id="30085"/>
    <lineage>
        <taxon>Eukaryota</taxon>
        <taxon>Metazoa</taxon>
        <taxon>Ecdysozoa</taxon>
        <taxon>Arthropoda</taxon>
        <taxon>Hexapoda</taxon>
        <taxon>Insecta</taxon>
        <taxon>Pterygota</taxon>
        <taxon>Neoptera</taxon>
        <taxon>Paraneoptera</taxon>
        <taxon>Hemiptera</taxon>
        <taxon>Heteroptera</taxon>
        <taxon>Panheteroptera</taxon>
        <taxon>Cimicomorpha</taxon>
        <taxon>Miridae</taxon>
        <taxon>Mirini</taxon>
        <taxon>Lygus</taxon>
    </lineage>
</organism>